<organism evidence="3 4">
    <name type="scientific">Xylaria grammica</name>
    <dbReference type="NCBI Taxonomy" id="363999"/>
    <lineage>
        <taxon>Eukaryota</taxon>
        <taxon>Fungi</taxon>
        <taxon>Dikarya</taxon>
        <taxon>Ascomycota</taxon>
        <taxon>Pezizomycotina</taxon>
        <taxon>Sordariomycetes</taxon>
        <taxon>Xylariomycetidae</taxon>
        <taxon>Xylariales</taxon>
        <taxon>Xylariaceae</taxon>
        <taxon>Xylaria</taxon>
    </lineage>
</organism>
<dbReference type="Gene3D" id="3.40.50.150">
    <property type="entry name" value="Vaccinia Virus protein VP39"/>
    <property type="match status" value="1"/>
</dbReference>
<dbReference type="CDD" id="cd02440">
    <property type="entry name" value="AdoMet_MTases"/>
    <property type="match status" value="1"/>
</dbReference>
<proteinExistence type="inferred from homology"/>
<comment type="similarity">
    <text evidence="1">Belongs to the methyltransferase superfamily. LaeA methyltransferase family.</text>
</comment>
<evidence type="ECO:0000259" key="2">
    <source>
        <dbReference type="Pfam" id="PF13847"/>
    </source>
</evidence>
<dbReference type="SUPFAM" id="SSF53335">
    <property type="entry name" value="S-adenosyl-L-methionine-dependent methyltransferases"/>
    <property type="match status" value="1"/>
</dbReference>
<dbReference type="PANTHER" id="PTHR43591:SF24">
    <property type="entry name" value="2-METHOXY-6-POLYPRENYL-1,4-BENZOQUINOL METHYLASE, MITOCHONDRIAL"/>
    <property type="match status" value="1"/>
</dbReference>
<dbReference type="InterPro" id="IPR025714">
    <property type="entry name" value="Methyltranfer_dom"/>
</dbReference>
<evidence type="ECO:0000313" key="4">
    <source>
        <dbReference type="Proteomes" id="UP000286045"/>
    </source>
</evidence>
<evidence type="ECO:0000256" key="1">
    <source>
        <dbReference type="ARBA" id="ARBA00038158"/>
    </source>
</evidence>
<feature type="domain" description="Methyltransferase" evidence="2">
    <location>
        <begin position="32"/>
        <end position="145"/>
    </location>
</feature>
<sequence length="270" mass="29294">MDMRVYNPAMIATYCRRTAAVNSAYILPLLQTDMRILDVGCGPGTITLDLAARVPKGSATGVDTSSDAIETARELCKQRGTTNASFSVGDVNRLPFDDNSFDVVHAHQVLGHLPGKQGDPGPVWGLKEMRRVCKPGGFVCAREVEWSSVVVYPHIQGVNESIALMEKLASNAGRIMAGGRGKEFARRAGFNPEGISASAASVTYTNTADRKWWGENMASRIESSSDLKKAVEIGFVTKDEAVRMPEAWRSWATADDAFYSVIDGQIICTK</sequence>
<dbReference type="Proteomes" id="UP000286045">
    <property type="component" value="Unassembled WGS sequence"/>
</dbReference>
<dbReference type="EMBL" id="RYZI01000823">
    <property type="protein sequence ID" value="RWA03364.1"/>
    <property type="molecule type" value="Genomic_DNA"/>
</dbReference>
<dbReference type="Pfam" id="PF13847">
    <property type="entry name" value="Methyltransf_31"/>
    <property type="match status" value="1"/>
</dbReference>
<dbReference type="AlphaFoldDB" id="A0A439CMI6"/>
<dbReference type="GO" id="GO:0008168">
    <property type="term" value="F:methyltransferase activity"/>
    <property type="evidence" value="ECO:0007669"/>
    <property type="project" value="TreeGrafter"/>
</dbReference>
<dbReference type="STRING" id="363999.A0A439CMI6"/>
<comment type="caution">
    <text evidence="3">The sequence shown here is derived from an EMBL/GenBank/DDBJ whole genome shotgun (WGS) entry which is preliminary data.</text>
</comment>
<name>A0A439CMI6_9PEZI</name>
<reference evidence="3 4" key="1">
    <citation type="submission" date="2018-12" db="EMBL/GenBank/DDBJ databases">
        <title>Draft genome sequence of Xylaria grammica IHI A82.</title>
        <authorList>
            <person name="Buettner E."/>
            <person name="Kellner H."/>
        </authorList>
    </citation>
    <scope>NUCLEOTIDE SEQUENCE [LARGE SCALE GENOMIC DNA]</scope>
    <source>
        <strain evidence="3 4">IHI A82</strain>
    </source>
</reference>
<keyword evidence="4" id="KW-1185">Reference proteome</keyword>
<dbReference type="PANTHER" id="PTHR43591">
    <property type="entry name" value="METHYLTRANSFERASE"/>
    <property type="match status" value="1"/>
</dbReference>
<gene>
    <name evidence="3" type="ORF">EKO27_g11745</name>
</gene>
<protein>
    <recommendedName>
        <fullName evidence="2">Methyltransferase domain-containing protein</fullName>
    </recommendedName>
</protein>
<dbReference type="InterPro" id="IPR029063">
    <property type="entry name" value="SAM-dependent_MTases_sf"/>
</dbReference>
<evidence type="ECO:0000313" key="3">
    <source>
        <dbReference type="EMBL" id="RWA03364.1"/>
    </source>
</evidence>
<accession>A0A439CMI6</accession>